<comment type="caution">
    <text evidence="2">The sequence shown here is derived from an EMBL/GenBank/DDBJ whole genome shotgun (WGS) entry which is preliminary data.</text>
</comment>
<dbReference type="EMBL" id="DSZZ01000109">
    <property type="protein sequence ID" value="HGU52356.1"/>
    <property type="molecule type" value="Genomic_DNA"/>
</dbReference>
<accession>A0A7V4KBY7</accession>
<protein>
    <submittedName>
        <fullName evidence="2">Uncharacterized protein</fullName>
    </submittedName>
</protein>
<organism evidence="2">
    <name type="scientific">Fervidobacterium pennivorans</name>
    <dbReference type="NCBI Taxonomy" id="93466"/>
    <lineage>
        <taxon>Bacteria</taxon>
        <taxon>Thermotogati</taxon>
        <taxon>Thermotogota</taxon>
        <taxon>Thermotogae</taxon>
        <taxon>Thermotogales</taxon>
        <taxon>Fervidobacteriaceae</taxon>
        <taxon>Fervidobacterium</taxon>
    </lineage>
</organism>
<feature type="region of interest" description="Disordered" evidence="1">
    <location>
        <begin position="53"/>
        <end position="105"/>
    </location>
</feature>
<sequence length="227" mass="24932">MGEIVKLIFVLLLVILVFIISVNSKRQISLGWQTSQHVSESLDTLVPNVAQSVQSESSEKVPQSSVASETYAQSTSSQVSTQDAAGPAGYTGDTEHSTTSAETLKTGDTTDTLLIPLVTTATEATNMTALDIYNELKEVEQAARKYISGGFKISTLNSQSIYSKGYMGEYLAERYEVGYKLSGEGYTIFIKPKYEIPVNVLEELAGKPNIRLDGQSVVYEFWIRAYR</sequence>
<dbReference type="AlphaFoldDB" id="A0A7V4KBY7"/>
<name>A0A7V4KBY7_FERPE</name>
<evidence type="ECO:0000313" key="2">
    <source>
        <dbReference type="EMBL" id="HGU52356.1"/>
    </source>
</evidence>
<proteinExistence type="predicted"/>
<reference evidence="2" key="1">
    <citation type="journal article" date="2020" name="mSystems">
        <title>Genome- and Community-Level Interaction Insights into Carbon Utilization and Element Cycling Functions of Hydrothermarchaeota in Hydrothermal Sediment.</title>
        <authorList>
            <person name="Zhou Z."/>
            <person name="Liu Y."/>
            <person name="Xu W."/>
            <person name="Pan J."/>
            <person name="Luo Z.H."/>
            <person name="Li M."/>
        </authorList>
    </citation>
    <scope>NUCLEOTIDE SEQUENCE [LARGE SCALE GENOMIC DNA]</scope>
    <source>
        <strain evidence="2">SpSt-61</strain>
    </source>
</reference>
<gene>
    <name evidence="2" type="ORF">ENT78_02335</name>
</gene>
<feature type="compositionally biased region" description="Polar residues" evidence="1">
    <location>
        <begin position="53"/>
        <end position="83"/>
    </location>
</feature>
<evidence type="ECO:0000256" key="1">
    <source>
        <dbReference type="SAM" id="MobiDB-lite"/>
    </source>
</evidence>